<dbReference type="HOGENOM" id="CLU_1331046_0_0_6"/>
<accession>A1SSR8</accession>
<keyword evidence="2" id="KW-1185">Reference proteome</keyword>
<name>A1SSR8_PSYIN</name>
<dbReference type="PROSITE" id="PS00409">
    <property type="entry name" value="PROKAR_NTER_METHYL"/>
    <property type="match status" value="1"/>
</dbReference>
<dbReference type="EMBL" id="CP000510">
    <property type="protein sequence ID" value="ABM02533.1"/>
    <property type="molecule type" value="Genomic_DNA"/>
</dbReference>
<proteinExistence type="predicted"/>
<dbReference type="Pfam" id="PF07963">
    <property type="entry name" value="N_methyl"/>
    <property type="match status" value="1"/>
</dbReference>
<dbReference type="InterPro" id="IPR012902">
    <property type="entry name" value="N_methyl_site"/>
</dbReference>
<dbReference type="RefSeq" id="WP_011769092.1">
    <property type="nucleotide sequence ID" value="NC_008709.1"/>
</dbReference>
<organism evidence="1 2">
    <name type="scientific">Psychromonas ingrahamii (strain DSM 17664 / CCUG 51855 / 37)</name>
    <dbReference type="NCBI Taxonomy" id="357804"/>
    <lineage>
        <taxon>Bacteria</taxon>
        <taxon>Pseudomonadati</taxon>
        <taxon>Pseudomonadota</taxon>
        <taxon>Gammaproteobacteria</taxon>
        <taxon>Alteromonadales</taxon>
        <taxon>Psychromonadaceae</taxon>
        <taxon>Psychromonas</taxon>
    </lineage>
</organism>
<sequence length="201" mass="21873">MLTKNRGYSLIELMLALLLGSVLLSMVIGLYVTGVSSGAKSLKYSRLRTDLQSIMLIMETDIRRAGYGGSDFLVGSGDTKMVDTFTSDTLKCIVYSYNHDSATAITDTNRMGFKFLPAENEIKFGSGVDPLAAHCDSTGYWEGLSDNNFITITDLTFTESVVSSASASIRSVEIHLSGELAADSDYKYAINTTVQVRNLEL</sequence>
<dbReference type="InterPro" id="IPR016419">
    <property type="entry name" value="Prepilin_Pept-dep_B_prd"/>
</dbReference>
<dbReference type="OrthoDB" id="5296662at2"/>
<dbReference type="KEGG" id="pin:Ping_0680"/>
<dbReference type="eggNOG" id="COG4795">
    <property type="taxonomic scope" value="Bacteria"/>
</dbReference>
<dbReference type="Proteomes" id="UP000000639">
    <property type="component" value="Chromosome"/>
</dbReference>
<dbReference type="NCBIfam" id="TIGR02532">
    <property type="entry name" value="IV_pilin_GFxxxE"/>
    <property type="match status" value="1"/>
</dbReference>
<evidence type="ECO:0000313" key="2">
    <source>
        <dbReference type="Proteomes" id="UP000000639"/>
    </source>
</evidence>
<dbReference type="AlphaFoldDB" id="A1SSR8"/>
<gene>
    <name evidence="1" type="ordered locus">Ping_0680</name>
</gene>
<reference evidence="1 2" key="1">
    <citation type="submission" date="2007-01" db="EMBL/GenBank/DDBJ databases">
        <title>Complete sequence of Psychromonas ingrahamii 37.</title>
        <authorList>
            <consortium name="US DOE Joint Genome Institute"/>
            <person name="Copeland A."/>
            <person name="Lucas S."/>
            <person name="Lapidus A."/>
            <person name="Barry K."/>
            <person name="Detter J.C."/>
            <person name="Glavina del Rio T."/>
            <person name="Hammon N."/>
            <person name="Israni S."/>
            <person name="Dalin E."/>
            <person name="Tice H."/>
            <person name="Pitluck S."/>
            <person name="Thompson L.S."/>
            <person name="Brettin T."/>
            <person name="Bruce D."/>
            <person name="Han C."/>
            <person name="Tapia R."/>
            <person name="Schmutz J."/>
            <person name="Larimer F."/>
            <person name="Land M."/>
            <person name="Hauser L."/>
            <person name="Kyrpides N."/>
            <person name="Ivanova N."/>
            <person name="Staley J."/>
            <person name="Richardson P."/>
        </authorList>
    </citation>
    <scope>NUCLEOTIDE SEQUENCE [LARGE SCALE GENOMIC DNA]</scope>
    <source>
        <strain evidence="1 2">37</strain>
    </source>
</reference>
<dbReference type="STRING" id="357804.Ping_0680"/>
<dbReference type="PIRSF" id="PIRSF004525">
    <property type="entry name" value="Pilin_peptidase-dep_B_prd"/>
    <property type="match status" value="1"/>
</dbReference>
<evidence type="ECO:0000313" key="1">
    <source>
        <dbReference type="EMBL" id="ABM02533.1"/>
    </source>
</evidence>
<protein>
    <submittedName>
        <fullName evidence="1">Putative type IV pilus assembly protein PilW</fullName>
    </submittedName>
</protein>